<evidence type="ECO:0000313" key="4">
    <source>
        <dbReference type="Proteomes" id="UP000435648"/>
    </source>
</evidence>
<dbReference type="Pfam" id="PF07486">
    <property type="entry name" value="Hydrolase_2"/>
    <property type="match status" value="1"/>
</dbReference>
<dbReference type="KEGG" id="siw:GH266_18645"/>
<evidence type="ECO:0000259" key="2">
    <source>
        <dbReference type="Pfam" id="PF07486"/>
    </source>
</evidence>
<keyword evidence="3" id="KW-0378">Hydrolase</keyword>
<protein>
    <submittedName>
        <fullName evidence="3">Cell wall hydrolase</fullName>
    </submittedName>
</protein>
<gene>
    <name evidence="3" type="ORF">GH266_18645</name>
</gene>
<organism evidence="3 4">
    <name type="scientific">Stappia indica</name>
    <dbReference type="NCBI Taxonomy" id="538381"/>
    <lineage>
        <taxon>Bacteria</taxon>
        <taxon>Pseudomonadati</taxon>
        <taxon>Pseudomonadota</taxon>
        <taxon>Alphaproteobacteria</taxon>
        <taxon>Hyphomicrobiales</taxon>
        <taxon>Stappiaceae</taxon>
        <taxon>Stappia</taxon>
    </lineage>
</organism>
<reference evidence="3 4" key="1">
    <citation type="submission" date="2019-12" db="EMBL/GenBank/DDBJ databases">
        <title>The genome of Stappia indica PHM037.</title>
        <authorList>
            <person name="Kacar D."/>
            <person name="Galan B."/>
            <person name="Canedo L."/>
            <person name="Rodriguez P."/>
            <person name="de la Calle F."/>
            <person name="Garcia J.L."/>
        </authorList>
    </citation>
    <scope>NUCLEOTIDE SEQUENCE [LARGE SCALE GENOMIC DNA]</scope>
    <source>
        <strain evidence="3 4">PHM037</strain>
    </source>
</reference>
<evidence type="ECO:0000313" key="3">
    <source>
        <dbReference type="EMBL" id="QGZ36325.1"/>
    </source>
</evidence>
<dbReference type="InterPro" id="IPR042047">
    <property type="entry name" value="SleB_dom1"/>
</dbReference>
<dbReference type="GO" id="GO:0016787">
    <property type="term" value="F:hydrolase activity"/>
    <property type="evidence" value="ECO:0007669"/>
    <property type="project" value="UniProtKB-KW"/>
</dbReference>
<dbReference type="Gene3D" id="1.10.10.2520">
    <property type="entry name" value="Cell wall hydrolase SleB, domain 1"/>
    <property type="match status" value="1"/>
</dbReference>
<dbReference type="RefSeq" id="WP_158195163.1">
    <property type="nucleotide sequence ID" value="NZ_CP046908.1"/>
</dbReference>
<feature type="domain" description="Cell wall hydrolase SleB" evidence="2">
    <location>
        <begin position="309"/>
        <end position="419"/>
    </location>
</feature>
<dbReference type="Proteomes" id="UP000435648">
    <property type="component" value="Chromosome"/>
</dbReference>
<feature type="region of interest" description="Disordered" evidence="1">
    <location>
        <begin position="1"/>
        <end position="30"/>
    </location>
</feature>
<sequence>MTGTVQTFDPRQAPRWLRTRSTGTPGRYRRKPAAKRTKWRLAALAPAIYLAWSGGIGQQDITALIEASRGSAPRWMSAIEAAPHSSSITPSLVLADASQGRQQDAPDYAITNAAPGTDAAVIRGLENFAKESAPKTPPAQTPVNRAAKGDRYVSLAPDRLMTGVASGTVYTMSSMLGSKTPSDMPRVAFVRPNHPVGLSGTALADAGGKTGTKGEALDLVRLAMARNVAATSVSYASAYAPQGMDNVRAPFEALLGGSGLPQVAEDEASLETNAKSDPFWWANRALPASVITSKEQRCLAEAVYFEARGEPLEGQVAVAQVVLNRVRNPAYPETICKVVYQNRHLRNRCQFSFACDGIRDNIGEKPQWELAQKVARETVSGERYLDKVGASTHYHATYVSPRWARYMKRLDRIGQHIFYRTKGGGWS</sequence>
<dbReference type="EMBL" id="CP046908">
    <property type="protein sequence ID" value="QGZ36325.1"/>
    <property type="molecule type" value="Genomic_DNA"/>
</dbReference>
<evidence type="ECO:0000256" key="1">
    <source>
        <dbReference type="SAM" id="MobiDB-lite"/>
    </source>
</evidence>
<proteinExistence type="predicted"/>
<dbReference type="AlphaFoldDB" id="A0A857CBT5"/>
<accession>A0A857CBT5</accession>
<dbReference type="OrthoDB" id="9785345at2"/>
<name>A0A857CBT5_9HYPH</name>
<dbReference type="InterPro" id="IPR011105">
    <property type="entry name" value="Cell_wall_hydrolase_SleB"/>
</dbReference>